<reference evidence="2 3" key="1">
    <citation type="submission" date="2020-04" db="EMBL/GenBank/DDBJ databases">
        <title>Luteolibacter sp. G-1-1-1 isolated from soil.</title>
        <authorList>
            <person name="Dahal R.H."/>
        </authorList>
    </citation>
    <scope>NUCLEOTIDE SEQUENCE [LARGE SCALE GENOMIC DNA]</scope>
    <source>
        <strain evidence="2 3">G-1-1-1</strain>
    </source>
</reference>
<dbReference type="AlphaFoldDB" id="A0A858RG72"/>
<evidence type="ECO:0000256" key="1">
    <source>
        <dbReference type="SAM" id="SignalP"/>
    </source>
</evidence>
<organism evidence="2 3">
    <name type="scientific">Luteolibacter luteus</name>
    <dbReference type="NCBI Taxonomy" id="2728835"/>
    <lineage>
        <taxon>Bacteria</taxon>
        <taxon>Pseudomonadati</taxon>
        <taxon>Verrucomicrobiota</taxon>
        <taxon>Verrucomicrobiia</taxon>
        <taxon>Verrucomicrobiales</taxon>
        <taxon>Verrucomicrobiaceae</taxon>
        <taxon>Luteolibacter</taxon>
    </lineage>
</organism>
<evidence type="ECO:0000313" key="2">
    <source>
        <dbReference type="EMBL" id="QJE95837.1"/>
    </source>
</evidence>
<dbReference type="RefSeq" id="WP_169454150.1">
    <property type="nucleotide sequence ID" value="NZ_CP051774.1"/>
</dbReference>
<dbReference type="Proteomes" id="UP000501812">
    <property type="component" value="Chromosome"/>
</dbReference>
<dbReference type="Gene3D" id="3.90.420.10">
    <property type="entry name" value="Oxidoreductase, molybdopterin-binding domain"/>
    <property type="match status" value="1"/>
</dbReference>
<dbReference type="SUPFAM" id="SSF56524">
    <property type="entry name" value="Oxidoreductase molybdopterin-binding domain"/>
    <property type="match status" value="1"/>
</dbReference>
<sequence length="163" mass="17840">MNSKLAPLIALVCLMVPLAAEPVVRIHDGSAWKEIDDAAWQKLPRAEITAKARDGTDKKFSGVPFAEILKLAGAPAGNAIRGPEMNRVVLLTAADGYQVSFSLAELDESFRKQNIILADQVDGKALDEFEGSRMVVSGDDLRHSRWIRQVKQIILTRPIIPAP</sequence>
<dbReference type="KEGG" id="luo:HHL09_08580"/>
<gene>
    <name evidence="2" type="ORF">HHL09_08580</name>
</gene>
<name>A0A858RG72_9BACT</name>
<feature type="chain" id="PRO_5033055947" description="Molybdopterin-dependent oxidoreductase" evidence="1">
    <location>
        <begin position="20"/>
        <end position="163"/>
    </location>
</feature>
<proteinExistence type="predicted"/>
<feature type="signal peptide" evidence="1">
    <location>
        <begin position="1"/>
        <end position="19"/>
    </location>
</feature>
<keyword evidence="1" id="KW-0732">Signal</keyword>
<accession>A0A858RG72</accession>
<evidence type="ECO:0000313" key="3">
    <source>
        <dbReference type="Proteomes" id="UP000501812"/>
    </source>
</evidence>
<keyword evidence="3" id="KW-1185">Reference proteome</keyword>
<evidence type="ECO:0008006" key="4">
    <source>
        <dbReference type="Google" id="ProtNLM"/>
    </source>
</evidence>
<dbReference type="EMBL" id="CP051774">
    <property type="protein sequence ID" value="QJE95837.1"/>
    <property type="molecule type" value="Genomic_DNA"/>
</dbReference>
<protein>
    <recommendedName>
        <fullName evidence="4">Molybdopterin-dependent oxidoreductase</fullName>
    </recommendedName>
</protein>
<dbReference type="InterPro" id="IPR036374">
    <property type="entry name" value="OxRdtase_Mopterin-bd_sf"/>
</dbReference>